<reference evidence="1 2" key="1">
    <citation type="journal article" date="2019" name="Commun. Biol.">
        <title>The bagworm genome reveals a unique fibroin gene that provides high tensile strength.</title>
        <authorList>
            <person name="Kono N."/>
            <person name="Nakamura H."/>
            <person name="Ohtoshi R."/>
            <person name="Tomita M."/>
            <person name="Numata K."/>
            <person name="Arakawa K."/>
        </authorList>
    </citation>
    <scope>NUCLEOTIDE SEQUENCE [LARGE SCALE GENOMIC DNA]</scope>
</reference>
<sequence length="95" mass="10086">MKRDWNKARVRMPLKAHYAGTAVLSVVPTTCGTRASVGAAIWTAPFVVSAQPSDNSLVVACCKQAHVKFKKHSTEWGLPPVLLFIGLGSNAIAPG</sequence>
<keyword evidence="2" id="KW-1185">Reference proteome</keyword>
<evidence type="ECO:0000313" key="2">
    <source>
        <dbReference type="Proteomes" id="UP000299102"/>
    </source>
</evidence>
<protein>
    <submittedName>
        <fullName evidence="1">Uncharacterized protein</fullName>
    </submittedName>
</protein>
<organism evidence="1 2">
    <name type="scientific">Eumeta variegata</name>
    <name type="common">Bagworm moth</name>
    <name type="synonym">Eumeta japonica</name>
    <dbReference type="NCBI Taxonomy" id="151549"/>
    <lineage>
        <taxon>Eukaryota</taxon>
        <taxon>Metazoa</taxon>
        <taxon>Ecdysozoa</taxon>
        <taxon>Arthropoda</taxon>
        <taxon>Hexapoda</taxon>
        <taxon>Insecta</taxon>
        <taxon>Pterygota</taxon>
        <taxon>Neoptera</taxon>
        <taxon>Endopterygota</taxon>
        <taxon>Lepidoptera</taxon>
        <taxon>Glossata</taxon>
        <taxon>Ditrysia</taxon>
        <taxon>Tineoidea</taxon>
        <taxon>Psychidae</taxon>
        <taxon>Oiketicinae</taxon>
        <taxon>Eumeta</taxon>
    </lineage>
</organism>
<proteinExistence type="predicted"/>
<dbReference type="AlphaFoldDB" id="A0A4C1W6W6"/>
<name>A0A4C1W6W6_EUMVA</name>
<comment type="caution">
    <text evidence="1">The sequence shown here is derived from an EMBL/GenBank/DDBJ whole genome shotgun (WGS) entry which is preliminary data.</text>
</comment>
<evidence type="ECO:0000313" key="1">
    <source>
        <dbReference type="EMBL" id="GBP45914.1"/>
    </source>
</evidence>
<gene>
    <name evidence="1" type="ORF">EVAR_41215_1</name>
</gene>
<dbReference type="EMBL" id="BGZK01000474">
    <property type="protein sequence ID" value="GBP45914.1"/>
    <property type="molecule type" value="Genomic_DNA"/>
</dbReference>
<accession>A0A4C1W6W6</accession>
<dbReference type="Proteomes" id="UP000299102">
    <property type="component" value="Unassembled WGS sequence"/>
</dbReference>